<accession>A0ACC3N6Z5</accession>
<dbReference type="EMBL" id="JAUTXU010000077">
    <property type="protein sequence ID" value="KAK3711359.1"/>
    <property type="molecule type" value="Genomic_DNA"/>
</dbReference>
<proteinExistence type="predicted"/>
<dbReference type="Proteomes" id="UP001281147">
    <property type="component" value="Unassembled WGS sequence"/>
</dbReference>
<organism evidence="1 2">
    <name type="scientific">Vermiconidia calcicola</name>
    <dbReference type="NCBI Taxonomy" id="1690605"/>
    <lineage>
        <taxon>Eukaryota</taxon>
        <taxon>Fungi</taxon>
        <taxon>Dikarya</taxon>
        <taxon>Ascomycota</taxon>
        <taxon>Pezizomycotina</taxon>
        <taxon>Dothideomycetes</taxon>
        <taxon>Dothideomycetidae</taxon>
        <taxon>Mycosphaerellales</taxon>
        <taxon>Extremaceae</taxon>
        <taxon>Vermiconidia</taxon>
    </lineage>
</organism>
<sequence length="66" mass="7209">MIPLEELISTELPMGADEEAAIEENGPDSEELAMSEEDETVPQVNTFEMLDMINVLSVEAKGVITL</sequence>
<gene>
    <name evidence="1" type="ORF">LTR37_009739</name>
</gene>
<evidence type="ECO:0000313" key="1">
    <source>
        <dbReference type="EMBL" id="KAK3711359.1"/>
    </source>
</evidence>
<keyword evidence="2" id="KW-1185">Reference proteome</keyword>
<reference evidence="1" key="1">
    <citation type="submission" date="2023-07" db="EMBL/GenBank/DDBJ databases">
        <title>Black Yeasts Isolated from many extreme environments.</title>
        <authorList>
            <person name="Coleine C."/>
            <person name="Stajich J.E."/>
            <person name="Selbmann L."/>
        </authorList>
    </citation>
    <scope>NUCLEOTIDE SEQUENCE</scope>
    <source>
        <strain evidence="1">CCFEE 5714</strain>
    </source>
</reference>
<comment type="caution">
    <text evidence="1">The sequence shown here is derived from an EMBL/GenBank/DDBJ whole genome shotgun (WGS) entry which is preliminary data.</text>
</comment>
<name>A0ACC3N6Z5_9PEZI</name>
<evidence type="ECO:0000313" key="2">
    <source>
        <dbReference type="Proteomes" id="UP001281147"/>
    </source>
</evidence>
<protein>
    <submittedName>
        <fullName evidence="1">Uncharacterized protein</fullName>
    </submittedName>
</protein>